<dbReference type="Gene3D" id="1.20.144.10">
    <property type="entry name" value="Phosphatidic acid phosphatase type 2/haloperoxidase"/>
    <property type="match status" value="1"/>
</dbReference>
<keyword evidence="3" id="KW-0460">Magnesium</keyword>
<dbReference type="PRINTS" id="PR00502">
    <property type="entry name" value="NUDIXFAMILY"/>
</dbReference>
<evidence type="ECO:0000313" key="6">
    <source>
        <dbReference type="EMBL" id="KLV09323.1"/>
    </source>
</evidence>
<keyword evidence="2" id="KW-0378">Hydrolase</keyword>
<dbReference type="InterPro" id="IPR015797">
    <property type="entry name" value="NUDIX_hydrolase-like_dom_sf"/>
</dbReference>
<dbReference type="SUPFAM" id="SSF55811">
    <property type="entry name" value="Nudix"/>
    <property type="match status" value="1"/>
</dbReference>
<protein>
    <recommendedName>
        <fullName evidence="5">Nudix hydrolase domain-containing protein</fullName>
    </recommendedName>
</protein>
<dbReference type="STRING" id="1195763.ABT56_01295"/>
<keyword evidence="4" id="KW-1133">Transmembrane helix</keyword>
<dbReference type="Pfam" id="PF01569">
    <property type="entry name" value="PAP2"/>
    <property type="match status" value="1"/>
</dbReference>
<comment type="cofactor">
    <cofactor evidence="1">
        <name>Mg(2+)</name>
        <dbReference type="ChEBI" id="CHEBI:18420"/>
    </cofactor>
</comment>
<feature type="transmembrane region" description="Helical" evidence="4">
    <location>
        <begin position="446"/>
        <end position="469"/>
    </location>
</feature>
<feature type="domain" description="Nudix hydrolase" evidence="5">
    <location>
        <begin position="18"/>
        <end position="154"/>
    </location>
</feature>
<dbReference type="EMBL" id="LDOT01000002">
    <property type="protein sequence ID" value="KLV09323.1"/>
    <property type="molecule type" value="Genomic_DNA"/>
</dbReference>
<name>A0A0J1HCE4_9GAMM</name>
<comment type="caution">
    <text evidence="6">The sequence shown here is derived from an EMBL/GenBank/DDBJ whole genome shotgun (WGS) entry which is preliminary data.</text>
</comment>
<keyword evidence="4" id="KW-0812">Transmembrane</keyword>
<dbReference type="PANTHER" id="PTHR43222">
    <property type="entry name" value="NUDIX HYDROLASE 23"/>
    <property type="match status" value="1"/>
</dbReference>
<dbReference type="SUPFAM" id="SSF48317">
    <property type="entry name" value="Acid phosphatase/Vanadium-dependent haloperoxidase"/>
    <property type="match status" value="1"/>
</dbReference>
<evidence type="ECO:0000313" key="7">
    <source>
        <dbReference type="Proteomes" id="UP000036097"/>
    </source>
</evidence>
<dbReference type="PANTHER" id="PTHR43222:SF2">
    <property type="entry name" value="NUDIX HYDROLASE 23, CHLOROPLASTIC"/>
    <property type="match status" value="1"/>
</dbReference>
<dbReference type="InterPro" id="IPR036938">
    <property type="entry name" value="PAP2/HPO_sf"/>
</dbReference>
<dbReference type="InterPro" id="IPR000326">
    <property type="entry name" value="PAP2/HPO"/>
</dbReference>
<dbReference type="Proteomes" id="UP000036097">
    <property type="component" value="Unassembled WGS sequence"/>
</dbReference>
<evidence type="ECO:0000259" key="5">
    <source>
        <dbReference type="PROSITE" id="PS51462"/>
    </source>
</evidence>
<reference evidence="6 7" key="1">
    <citation type="submission" date="2015-05" db="EMBL/GenBank/DDBJ databases">
        <title>Photobacterium galathea sp. nov.</title>
        <authorList>
            <person name="Machado H."/>
            <person name="Gram L."/>
        </authorList>
    </citation>
    <scope>NUCLEOTIDE SEQUENCE [LARGE SCALE GENOMIC DNA]</scope>
    <source>
        <strain evidence="6 7">CGMCC 1.12159</strain>
    </source>
</reference>
<evidence type="ECO:0000256" key="1">
    <source>
        <dbReference type="ARBA" id="ARBA00001946"/>
    </source>
</evidence>
<evidence type="ECO:0000256" key="4">
    <source>
        <dbReference type="SAM" id="Phobius"/>
    </source>
</evidence>
<keyword evidence="4" id="KW-0472">Membrane</keyword>
<dbReference type="GO" id="GO:0016787">
    <property type="term" value="F:hydrolase activity"/>
    <property type="evidence" value="ECO:0007669"/>
    <property type="project" value="UniProtKB-KW"/>
</dbReference>
<keyword evidence="7" id="KW-1185">Reference proteome</keyword>
<feature type="transmembrane region" description="Helical" evidence="4">
    <location>
        <begin position="305"/>
        <end position="325"/>
    </location>
</feature>
<dbReference type="AlphaFoldDB" id="A0A0J1HCE4"/>
<feature type="transmembrane region" description="Helical" evidence="4">
    <location>
        <begin position="387"/>
        <end position="405"/>
    </location>
</feature>
<accession>A0A0J1HCE4</accession>
<feature type="transmembrane region" description="Helical" evidence="4">
    <location>
        <begin position="360"/>
        <end position="381"/>
    </location>
</feature>
<dbReference type="InterPro" id="IPR000086">
    <property type="entry name" value="NUDIX_hydrolase_dom"/>
</dbReference>
<dbReference type="PATRIC" id="fig|1195763.3.peg.286"/>
<dbReference type="Pfam" id="PF00293">
    <property type="entry name" value="NUDIX"/>
    <property type="match status" value="1"/>
</dbReference>
<feature type="transmembrane region" description="Helical" evidence="4">
    <location>
        <begin position="331"/>
        <end position="348"/>
    </location>
</feature>
<evidence type="ECO:0000256" key="3">
    <source>
        <dbReference type="ARBA" id="ARBA00022842"/>
    </source>
</evidence>
<feature type="transmembrane region" description="Helical" evidence="4">
    <location>
        <begin position="212"/>
        <end position="230"/>
    </location>
</feature>
<dbReference type="InterPro" id="IPR020476">
    <property type="entry name" value="Nudix_hydrolase"/>
</dbReference>
<proteinExistence type="predicted"/>
<dbReference type="PROSITE" id="PS51462">
    <property type="entry name" value="NUDIX"/>
    <property type="match status" value="1"/>
</dbReference>
<dbReference type="Gene3D" id="3.90.79.10">
    <property type="entry name" value="Nucleoside Triphosphate Pyrophosphohydrolase"/>
    <property type="match status" value="1"/>
</dbReference>
<feature type="transmembrane region" description="Helical" evidence="4">
    <location>
        <begin position="417"/>
        <end position="434"/>
    </location>
</feature>
<organism evidence="6 7">
    <name type="scientific">Photobacterium aquae</name>
    <dbReference type="NCBI Taxonomy" id="1195763"/>
    <lineage>
        <taxon>Bacteria</taxon>
        <taxon>Pseudomonadati</taxon>
        <taxon>Pseudomonadota</taxon>
        <taxon>Gammaproteobacteria</taxon>
        <taxon>Vibrionales</taxon>
        <taxon>Vibrionaceae</taxon>
        <taxon>Photobacterium</taxon>
    </lineage>
</organism>
<feature type="transmembrane region" description="Helical" evidence="4">
    <location>
        <begin position="235"/>
        <end position="252"/>
    </location>
</feature>
<dbReference type="SMART" id="SM00014">
    <property type="entry name" value="acidPPc"/>
    <property type="match status" value="1"/>
</dbReference>
<gene>
    <name evidence="6" type="ORF">ABT56_01295</name>
</gene>
<sequence>MSGQISANPKLESSIKLPKHIVGSVCVIRHQDKMLMLSEVITQKYSLPGGYIDDGNTAPEAAVREVLEETGVDVEVVELLQYRSRAAVYACVATSPIPVSNFRDHNGFMIVASWFSKHFATEVERVYLLDPRQLDISNYRYPEDVNLLPKWLARTPESQIQYYDSLTHQLSMLHRIELPFVINFQAVTENWPHWLQAGFDGVMFIANQPGELWVLLCLGLLVAVSCRTSVLLECLLFSLVMLVASSTLKYWFASPRPFFVLPELQRIEAYGFGFPSSHTMTATMVLGGAWYGLNRLTKGRYKRVLMASMLMLILAQGMVRVWYGVQFISDTVLSIMLGLVIVSAWAVWREMNPDSLQRCMTSKTFWLCMTFAVGVGASYTLDPLHAYAFSAMLGVMVAMETAVRFDQPAPETLKGRILALLMLGGGAAVIWCGTEELAAVQTVSLIVLGINAFGCFLMSLWFVAGASWVRGKCR</sequence>
<evidence type="ECO:0000256" key="2">
    <source>
        <dbReference type="ARBA" id="ARBA00022801"/>
    </source>
</evidence>
<feature type="transmembrane region" description="Helical" evidence="4">
    <location>
        <begin position="272"/>
        <end position="293"/>
    </location>
</feature>